<dbReference type="PANTHER" id="PTHR23513">
    <property type="entry name" value="INTEGRAL MEMBRANE EFFLUX PROTEIN-RELATED"/>
    <property type="match status" value="1"/>
</dbReference>
<sequence length="482" mass="49575">MTAQHDEDERGRGPDEGAQAGSGRSAGRTFARGAGRTARGTARGMGATARGVGRFGRFAVGQARRAADAQGAGESGLNRLIEMHAFNTAGDAAVAISLAGSLFFQVPSGDGSSSRESVALFLGLTMLPFAIVAPLIGPFLDRFSHGRRWAIGATMAVRAFLCWVLAGALPDQSPLMFPAALGVLVASKAYGVTRAAAVPRLLPRDFTLVKANGRVSMAGIVGVTVAAPIAGLASLAGPEWVLRWAFVLFVIATIAAIRLPAKVDSSAGEGTMGFRDGETSGGGMRMRMPAGVSYALRANCAPKWLYGFLLMFMAFLLQEHPLHGWSSTVLLAIVAGGAGLGNFLGVVAASLVRRIRPAIAVSAVMVADAVVALLAALFYSVPLLAILGLVAGLGQALAKFSLDSSIQEHVPGSVQASAFARSDTTLQLAWVMGGFVGIALPLHARLGLGVACAVLTAWTAYVLVTRPRRSGGMAPAAAQGSP</sequence>
<keyword evidence="2" id="KW-1003">Cell membrane</keyword>
<keyword evidence="9" id="KW-1185">Reference proteome</keyword>
<comment type="subcellular location">
    <subcellularLocation>
        <location evidence="1">Cell membrane</location>
        <topology evidence="1">Multi-pass membrane protein</topology>
    </subcellularLocation>
</comment>
<feature type="compositionally biased region" description="Low complexity" evidence="6">
    <location>
        <begin position="17"/>
        <end position="46"/>
    </location>
</feature>
<evidence type="ECO:0000313" key="8">
    <source>
        <dbReference type="EMBL" id="SFC88428.1"/>
    </source>
</evidence>
<dbReference type="PANTHER" id="PTHR23513:SF18">
    <property type="entry name" value="INTEGRAL MEMBRANE PROTEIN"/>
    <property type="match status" value="1"/>
</dbReference>
<feature type="transmembrane region" description="Helical" evidence="7">
    <location>
        <begin position="85"/>
        <end position="106"/>
    </location>
</feature>
<dbReference type="Gene3D" id="1.20.1250.20">
    <property type="entry name" value="MFS general substrate transporter like domains"/>
    <property type="match status" value="2"/>
</dbReference>
<organism evidence="8 9">
    <name type="scientific">Nocardioides terrae</name>
    <dbReference type="NCBI Taxonomy" id="574651"/>
    <lineage>
        <taxon>Bacteria</taxon>
        <taxon>Bacillati</taxon>
        <taxon>Actinomycetota</taxon>
        <taxon>Actinomycetes</taxon>
        <taxon>Propionibacteriales</taxon>
        <taxon>Nocardioidaceae</taxon>
        <taxon>Nocardioides</taxon>
    </lineage>
</organism>
<dbReference type="AlphaFoldDB" id="A0A1I1MYV4"/>
<dbReference type="SUPFAM" id="SSF103473">
    <property type="entry name" value="MFS general substrate transporter"/>
    <property type="match status" value="1"/>
</dbReference>
<gene>
    <name evidence="8" type="ORF">SAMN04487968_11361</name>
</gene>
<dbReference type="GO" id="GO:0005886">
    <property type="term" value="C:plasma membrane"/>
    <property type="evidence" value="ECO:0007669"/>
    <property type="project" value="UniProtKB-SubCell"/>
</dbReference>
<feature type="transmembrane region" description="Helical" evidence="7">
    <location>
        <begin position="329"/>
        <end position="352"/>
    </location>
</feature>
<keyword evidence="5 7" id="KW-0472">Membrane</keyword>
<name>A0A1I1MYV4_9ACTN</name>
<dbReference type="Proteomes" id="UP000198832">
    <property type="component" value="Unassembled WGS sequence"/>
</dbReference>
<dbReference type="Pfam" id="PF07690">
    <property type="entry name" value="MFS_1"/>
    <property type="match status" value="1"/>
</dbReference>
<feature type="transmembrane region" description="Helical" evidence="7">
    <location>
        <begin position="446"/>
        <end position="464"/>
    </location>
</feature>
<proteinExistence type="predicted"/>
<dbReference type="EMBL" id="FOLB01000013">
    <property type="protein sequence ID" value="SFC88428.1"/>
    <property type="molecule type" value="Genomic_DNA"/>
</dbReference>
<protein>
    <submittedName>
        <fullName evidence="8">Major Facilitator Superfamily protein</fullName>
    </submittedName>
</protein>
<dbReference type="InterPro" id="IPR011701">
    <property type="entry name" value="MFS"/>
</dbReference>
<reference evidence="8 9" key="1">
    <citation type="submission" date="2016-10" db="EMBL/GenBank/DDBJ databases">
        <authorList>
            <person name="de Groot N.N."/>
        </authorList>
    </citation>
    <scope>NUCLEOTIDE SEQUENCE [LARGE SCALE GENOMIC DNA]</scope>
    <source>
        <strain evidence="8 9">CGMCC 1.7056</strain>
    </source>
</reference>
<feature type="transmembrane region" description="Helical" evidence="7">
    <location>
        <begin position="149"/>
        <end position="169"/>
    </location>
</feature>
<feature type="transmembrane region" description="Helical" evidence="7">
    <location>
        <begin position="118"/>
        <end position="137"/>
    </location>
</feature>
<keyword evidence="3 7" id="KW-0812">Transmembrane</keyword>
<keyword evidence="4 7" id="KW-1133">Transmembrane helix</keyword>
<evidence type="ECO:0000256" key="5">
    <source>
        <dbReference type="ARBA" id="ARBA00023136"/>
    </source>
</evidence>
<dbReference type="RefSeq" id="WP_245750374.1">
    <property type="nucleotide sequence ID" value="NZ_FOLB01000013.1"/>
</dbReference>
<feature type="transmembrane region" description="Helical" evidence="7">
    <location>
        <begin position="214"/>
        <end position="235"/>
    </location>
</feature>
<accession>A0A1I1MYV4</accession>
<evidence type="ECO:0000256" key="4">
    <source>
        <dbReference type="ARBA" id="ARBA00022989"/>
    </source>
</evidence>
<dbReference type="GO" id="GO:0022857">
    <property type="term" value="F:transmembrane transporter activity"/>
    <property type="evidence" value="ECO:0007669"/>
    <property type="project" value="InterPro"/>
</dbReference>
<evidence type="ECO:0000256" key="7">
    <source>
        <dbReference type="SAM" id="Phobius"/>
    </source>
</evidence>
<feature type="transmembrane region" description="Helical" evidence="7">
    <location>
        <begin position="241"/>
        <end position="259"/>
    </location>
</feature>
<feature type="transmembrane region" description="Helical" evidence="7">
    <location>
        <begin position="175"/>
        <end position="193"/>
    </location>
</feature>
<evidence type="ECO:0000256" key="3">
    <source>
        <dbReference type="ARBA" id="ARBA00022692"/>
    </source>
</evidence>
<dbReference type="STRING" id="574651.SAMN04487968_11361"/>
<evidence type="ECO:0000256" key="2">
    <source>
        <dbReference type="ARBA" id="ARBA00022475"/>
    </source>
</evidence>
<feature type="compositionally biased region" description="Basic and acidic residues" evidence="6">
    <location>
        <begin position="1"/>
        <end position="15"/>
    </location>
</feature>
<feature type="region of interest" description="Disordered" evidence="6">
    <location>
        <begin position="1"/>
        <end position="46"/>
    </location>
</feature>
<evidence type="ECO:0000256" key="6">
    <source>
        <dbReference type="SAM" id="MobiDB-lite"/>
    </source>
</evidence>
<feature type="transmembrane region" description="Helical" evidence="7">
    <location>
        <begin position="294"/>
        <end position="317"/>
    </location>
</feature>
<evidence type="ECO:0000256" key="1">
    <source>
        <dbReference type="ARBA" id="ARBA00004651"/>
    </source>
</evidence>
<evidence type="ECO:0000313" key="9">
    <source>
        <dbReference type="Proteomes" id="UP000198832"/>
    </source>
</evidence>
<dbReference type="InterPro" id="IPR036259">
    <property type="entry name" value="MFS_trans_sf"/>
</dbReference>